<sequence>MTPPSRRQMYERPFRLQQKLQQRRAYASTNHNPAAYLLSRSLFSCLNATDKVDVQVDGTVNMVVERAVEPAAQAQMESYLTASQYQAPSVAMASDVKSIVRRYFDKLKMGHGNMKPVTPNPFHLS</sequence>
<name>A0A016UQJ9_9BILA</name>
<reference evidence="2" key="1">
    <citation type="journal article" date="2015" name="Nat. Genet.">
        <title>The genome and transcriptome of the zoonotic hookworm Ancylostoma ceylanicum identify infection-specific gene families.</title>
        <authorList>
            <person name="Schwarz E.M."/>
            <person name="Hu Y."/>
            <person name="Antoshechkin I."/>
            <person name="Miller M.M."/>
            <person name="Sternberg P.W."/>
            <person name="Aroian R.V."/>
        </authorList>
    </citation>
    <scope>NUCLEOTIDE SEQUENCE</scope>
    <source>
        <strain evidence="2">HY135</strain>
    </source>
</reference>
<protein>
    <submittedName>
        <fullName evidence="1">Uncharacterized protein</fullName>
    </submittedName>
</protein>
<evidence type="ECO:0000313" key="2">
    <source>
        <dbReference type="Proteomes" id="UP000024635"/>
    </source>
</evidence>
<dbReference type="AlphaFoldDB" id="A0A016UQJ9"/>
<accession>A0A016UQJ9</accession>
<gene>
    <name evidence="1" type="primary">Acey_s0031.g2270</name>
    <name evidence="1" type="ORF">Y032_0031g2270</name>
</gene>
<comment type="caution">
    <text evidence="1">The sequence shown here is derived from an EMBL/GenBank/DDBJ whole genome shotgun (WGS) entry which is preliminary data.</text>
</comment>
<evidence type="ECO:0000313" key="1">
    <source>
        <dbReference type="EMBL" id="EYC17092.1"/>
    </source>
</evidence>
<dbReference type="EMBL" id="JARK01001367">
    <property type="protein sequence ID" value="EYC17092.1"/>
    <property type="molecule type" value="Genomic_DNA"/>
</dbReference>
<proteinExistence type="predicted"/>
<organism evidence="1 2">
    <name type="scientific">Ancylostoma ceylanicum</name>
    <dbReference type="NCBI Taxonomy" id="53326"/>
    <lineage>
        <taxon>Eukaryota</taxon>
        <taxon>Metazoa</taxon>
        <taxon>Ecdysozoa</taxon>
        <taxon>Nematoda</taxon>
        <taxon>Chromadorea</taxon>
        <taxon>Rhabditida</taxon>
        <taxon>Rhabditina</taxon>
        <taxon>Rhabditomorpha</taxon>
        <taxon>Strongyloidea</taxon>
        <taxon>Ancylostomatidae</taxon>
        <taxon>Ancylostomatinae</taxon>
        <taxon>Ancylostoma</taxon>
    </lineage>
</organism>
<keyword evidence="2" id="KW-1185">Reference proteome</keyword>
<dbReference type="Proteomes" id="UP000024635">
    <property type="component" value="Unassembled WGS sequence"/>
</dbReference>